<evidence type="ECO:0000313" key="2">
    <source>
        <dbReference type="EMBL" id="RRD24779.1"/>
    </source>
</evidence>
<accession>A0A3P1USA2</accession>
<organism evidence="2 3">
    <name type="scientific">Actinomyces bowdenii</name>
    <dbReference type="NCBI Taxonomy" id="131109"/>
    <lineage>
        <taxon>Bacteria</taxon>
        <taxon>Bacillati</taxon>
        <taxon>Actinomycetota</taxon>
        <taxon>Actinomycetes</taxon>
        <taxon>Actinomycetales</taxon>
        <taxon>Actinomycetaceae</taxon>
        <taxon>Actinomyces</taxon>
    </lineage>
</organism>
<proteinExistence type="predicted"/>
<gene>
    <name evidence="2" type="ORF">EII10_11050</name>
</gene>
<keyword evidence="3" id="KW-1185">Reference proteome</keyword>
<evidence type="ECO:0000256" key="1">
    <source>
        <dbReference type="SAM" id="Phobius"/>
    </source>
</evidence>
<keyword evidence="1" id="KW-0472">Membrane</keyword>
<evidence type="ECO:0000313" key="3">
    <source>
        <dbReference type="Proteomes" id="UP000271272"/>
    </source>
</evidence>
<reference evidence="2 3" key="1">
    <citation type="submission" date="2018-11" db="EMBL/GenBank/DDBJ databases">
        <title>Genomes From Bacteria Associated with the Canine Oral Cavity: a Test Case for Automated Genome-Based Taxonomic Assignment.</title>
        <authorList>
            <person name="Coil D.A."/>
            <person name="Jospin G."/>
            <person name="Darling A.E."/>
            <person name="Wallis C."/>
            <person name="Davis I.J."/>
            <person name="Harris S."/>
            <person name="Eisen J.A."/>
            <person name="Holcombe L.J."/>
            <person name="O'Flynn C."/>
        </authorList>
    </citation>
    <scope>NUCLEOTIDE SEQUENCE [LARGE SCALE GENOMIC DNA]</scope>
    <source>
        <strain evidence="2 3">OH5050</strain>
    </source>
</reference>
<sequence>MAGDSKSSLPGSLLRAGAGLVLVAIGLKWIACVLQSAWMWLAGGLIVAGACAAAVAWWRARDQW</sequence>
<name>A0A3P1USA2_9ACTO</name>
<dbReference type="EMBL" id="RQZC01000026">
    <property type="protein sequence ID" value="RRD24779.1"/>
    <property type="molecule type" value="Genomic_DNA"/>
</dbReference>
<protein>
    <submittedName>
        <fullName evidence="2">Uncharacterized protein</fullName>
    </submittedName>
</protein>
<keyword evidence="1" id="KW-1133">Transmembrane helix</keyword>
<dbReference type="AlphaFoldDB" id="A0A3P1USA2"/>
<comment type="caution">
    <text evidence="2">The sequence shown here is derived from an EMBL/GenBank/DDBJ whole genome shotgun (WGS) entry which is preliminary data.</text>
</comment>
<feature type="transmembrane region" description="Helical" evidence="1">
    <location>
        <begin position="37"/>
        <end position="58"/>
    </location>
</feature>
<dbReference type="Proteomes" id="UP000271272">
    <property type="component" value="Unassembled WGS sequence"/>
</dbReference>
<dbReference type="RefSeq" id="WP_124934551.1">
    <property type="nucleotide sequence ID" value="NZ_RQZC01000026.1"/>
</dbReference>
<feature type="transmembrane region" description="Helical" evidence="1">
    <location>
        <begin position="12"/>
        <end position="31"/>
    </location>
</feature>
<keyword evidence="1" id="KW-0812">Transmembrane</keyword>